<dbReference type="CDD" id="cd00067">
    <property type="entry name" value="GAL4"/>
    <property type="match status" value="1"/>
</dbReference>
<dbReference type="STRING" id="1328759.A0A5C2RYK6"/>
<organism evidence="8 9">
    <name type="scientific">Lentinus tigrinus ALCF2SS1-6</name>
    <dbReference type="NCBI Taxonomy" id="1328759"/>
    <lineage>
        <taxon>Eukaryota</taxon>
        <taxon>Fungi</taxon>
        <taxon>Dikarya</taxon>
        <taxon>Basidiomycota</taxon>
        <taxon>Agaricomycotina</taxon>
        <taxon>Agaricomycetes</taxon>
        <taxon>Polyporales</taxon>
        <taxon>Polyporaceae</taxon>
        <taxon>Lentinus</taxon>
    </lineage>
</organism>
<name>A0A5C2RYK6_9APHY</name>
<keyword evidence="9" id="KW-1185">Reference proteome</keyword>
<dbReference type="PANTHER" id="PTHR47338">
    <property type="entry name" value="ZN(II)2CYS6 TRANSCRIPTION FACTOR (EUROFUNG)-RELATED"/>
    <property type="match status" value="1"/>
</dbReference>
<reference evidence="8" key="1">
    <citation type="journal article" date="2018" name="Genome Biol. Evol.">
        <title>Genomics and development of Lentinus tigrinus, a white-rot wood-decaying mushroom with dimorphic fruiting bodies.</title>
        <authorList>
            <person name="Wu B."/>
            <person name="Xu Z."/>
            <person name="Knudson A."/>
            <person name="Carlson A."/>
            <person name="Chen N."/>
            <person name="Kovaka S."/>
            <person name="LaButti K."/>
            <person name="Lipzen A."/>
            <person name="Pennachio C."/>
            <person name="Riley R."/>
            <person name="Schakwitz W."/>
            <person name="Umezawa K."/>
            <person name="Ohm R.A."/>
            <person name="Grigoriev I.V."/>
            <person name="Nagy L.G."/>
            <person name="Gibbons J."/>
            <person name="Hibbett D."/>
        </authorList>
    </citation>
    <scope>NUCLEOTIDE SEQUENCE [LARGE SCALE GENOMIC DNA]</scope>
    <source>
        <strain evidence="8">ALCF2SS1-6</strain>
    </source>
</reference>
<dbReference type="PANTHER" id="PTHR47338:SF5">
    <property type="entry name" value="ZN(II)2CYS6 TRANSCRIPTION FACTOR (EUROFUNG)"/>
    <property type="match status" value="1"/>
</dbReference>
<protein>
    <recommendedName>
        <fullName evidence="7">Zn(2)-C6 fungal-type domain-containing protein</fullName>
    </recommendedName>
</protein>
<feature type="region of interest" description="Disordered" evidence="6">
    <location>
        <begin position="1"/>
        <end position="20"/>
    </location>
</feature>
<dbReference type="EMBL" id="ML122290">
    <property type="protein sequence ID" value="RPD56157.1"/>
    <property type="molecule type" value="Genomic_DNA"/>
</dbReference>
<feature type="region of interest" description="Disordered" evidence="6">
    <location>
        <begin position="799"/>
        <end position="819"/>
    </location>
</feature>
<dbReference type="InterPro" id="IPR036864">
    <property type="entry name" value="Zn2-C6_fun-type_DNA-bd_sf"/>
</dbReference>
<dbReference type="Gene3D" id="4.10.240.10">
    <property type="entry name" value="Zn(2)-C6 fungal-type DNA-binding domain"/>
    <property type="match status" value="1"/>
</dbReference>
<accession>A0A5C2RYK6</accession>
<feature type="compositionally biased region" description="Low complexity" evidence="6">
    <location>
        <begin position="35"/>
        <end position="87"/>
    </location>
</feature>
<feature type="region of interest" description="Disordered" evidence="6">
    <location>
        <begin position="35"/>
        <end position="109"/>
    </location>
</feature>
<dbReference type="PROSITE" id="PS50048">
    <property type="entry name" value="ZN2_CY6_FUNGAL_2"/>
    <property type="match status" value="1"/>
</dbReference>
<dbReference type="Proteomes" id="UP000313359">
    <property type="component" value="Unassembled WGS sequence"/>
</dbReference>
<dbReference type="GO" id="GO:0000981">
    <property type="term" value="F:DNA-binding transcription factor activity, RNA polymerase II-specific"/>
    <property type="evidence" value="ECO:0007669"/>
    <property type="project" value="InterPro"/>
</dbReference>
<evidence type="ECO:0000256" key="1">
    <source>
        <dbReference type="ARBA" id="ARBA00004123"/>
    </source>
</evidence>
<evidence type="ECO:0000313" key="8">
    <source>
        <dbReference type="EMBL" id="RPD56157.1"/>
    </source>
</evidence>
<dbReference type="GO" id="GO:0008270">
    <property type="term" value="F:zinc ion binding"/>
    <property type="evidence" value="ECO:0007669"/>
    <property type="project" value="InterPro"/>
</dbReference>
<keyword evidence="5" id="KW-0539">Nucleus</keyword>
<dbReference type="InterPro" id="IPR050815">
    <property type="entry name" value="TF_fung"/>
</dbReference>
<keyword evidence="2" id="KW-0479">Metal-binding</keyword>
<comment type="subcellular location">
    <subcellularLocation>
        <location evidence="1">Nucleus</location>
    </subcellularLocation>
</comment>
<dbReference type="Pfam" id="PF00172">
    <property type="entry name" value="Zn_clus"/>
    <property type="match status" value="1"/>
</dbReference>
<dbReference type="SUPFAM" id="SSF57701">
    <property type="entry name" value="Zn2/Cys6 DNA-binding domain"/>
    <property type="match status" value="1"/>
</dbReference>
<keyword evidence="4" id="KW-0804">Transcription</keyword>
<evidence type="ECO:0000313" key="9">
    <source>
        <dbReference type="Proteomes" id="UP000313359"/>
    </source>
</evidence>
<proteinExistence type="predicted"/>
<evidence type="ECO:0000256" key="3">
    <source>
        <dbReference type="ARBA" id="ARBA00023015"/>
    </source>
</evidence>
<evidence type="ECO:0000259" key="7">
    <source>
        <dbReference type="PROSITE" id="PS50048"/>
    </source>
</evidence>
<evidence type="ECO:0000256" key="5">
    <source>
        <dbReference type="ARBA" id="ARBA00023242"/>
    </source>
</evidence>
<dbReference type="SMART" id="SM00066">
    <property type="entry name" value="GAL4"/>
    <property type="match status" value="1"/>
</dbReference>
<gene>
    <name evidence="8" type="ORF">L227DRAFT_579120</name>
</gene>
<feature type="region of interest" description="Disordered" evidence="6">
    <location>
        <begin position="151"/>
        <end position="188"/>
    </location>
</feature>
<evidence type="ECO:0000256" key="2">
    <source>
        <dbReference type="ARBA" id="ARBA00022723"/>
    </source>
</evidence>
<dbReference type="GO" id="GO:0005634">
    <property type="term" value="C:nucleus"/>
    <property type="evidence" value="ECO:0007669"/>
    <property type="project" value="UniProtKB-SubCell"/>
</dbReference>
<evidence type="ECO:0000256" key="6">
    <source>
        <dbReference type="SAM" id="MobiDB-lite"/>
    </source>
</evidence>
<feature type="compositionally biased region" description="Acidic residues" evidence="6">
    <location>
        <begin position="1"/>
        <end position="11"/>
    </location>
</feature>
<dbReference type="AlphaFoldDB" id="A0A5C2RYK6"/>
<dbReference type="OrthoDB" id="2123952at2759"/>
<evidence type="ECO:0000256" key="4">
    <source>
        <dbReference type="ARBA" id="ARBA00023163"/>
    </source>
</evidence>
<keyword evidence="3" id="KW-0805">Transcription regulation</keyword>
<dbReference type="InterPro" id="IPR001138">
    <property type="entry name" value="Zn2Cys6_DnaBD"/>
</dbReference>
<feature type="domain" description="Zn(2)-C6 fungal-type" evidence="7">
    <location>
        <begin position="118"/>
        <end position="151"/>
    </location>
</feature>
<sequence length="819" mass="90924">MDPLLVDDEGSDQTPNMQDTLAWLDDIAEIQMSSGASAASGSGLLSESSLQAGASPNLPSSGFSSSLSPVSGEDGYASASASSSSEDGSQRAKRSKIALDSNQPLTAKGKPRTRVYVACHECRTRKIRCDGGKPVCYNCHRRDPGIQACDYDAGPRRRGHDKVPGSRIRSAGRGAAPTRAQPHPGAANITGEVRERCADLPSSNLRWRHVKPPQVNFEDIIQGFDPASFDPTAPAIAYQLPSPPATERADEDEDDQIDQIIAGPSMEFTRETWWDSLLALYASEESGSDPGDVILTPAQRLSTTQHVYKDLRALFRASVYWASFLHLPRFFEALLDPARRVTIQPGLILGMLAVGAHVQSSELREGERGRKRAARLLEQADAALQASLSSNWVDVGLVQAAWFITYYEMQGPPCHDYYRLRSAMLLLDSLIQLLSLNTLDAGLPESRYSVFSTSHPSLAGPTQPSFNMDEMHSATYHAFGSNSPSCGCAKFTLQQQWPTVSDIAPQWSATTIWPDKLSEGEIRKEEGRRVVWSSIMLAAGHAGYASADAQLERADLYIKDYHNYALLFPGQVLSLEGEAPIPQNSVWNLCIRAMVLWHTSVRYRSNPAISLEERAQYAMNAWLEADAIETALKSHTCNLESGTMYQAREYLFTTRMCVSHEFNLFAPEVTTAGIMSYYRQKAEAWLSTQMWITNELWEGLKRNPPEELSSRPMLVYWFMGHIIRALILFKFDRSLLIALDASKAFVRPLEYLMRIWPCHEQRLKWQHLRSELVEACLKAGVPPPPPSLPPSLYEIKSSIRPQPEASPSGPDLTFMHLSQ</sequence>